<comment type="caution">
    <text evidence="10">The sequence shown here is derived from an EMBL/GenBank/DDBJ whole genome shotgun (WGS) entry which is preliminary data.</text>
</comment>
<comment type="subunit">
    <text evidence="6">Monomer.</text>
</comment>
<feature type="binding site" evidence="6">
    <location>
        <position position="150"/>
    </location>
    <ligand>
        <name>substrate</name>
    </ligand>
</feature>
<dbReference type="PRINTS" id="PR00599">
    <property type="entry name" value="MAPEPTIDASE"/>
</dbReference>
<reference evidence="10 11" key="1">
    <citation type="journal article" date="2019" name="Int. J. Syst. Evol. Microbiol.">
        <title>The Global Catalogue of Microorganisms (GCM) 10K type strain sequencing project: providing services to taxonomists for standard genome sequencing and annotation.</title>
        <authorList>
            <consortium name="The Broad Institute Genomics Platform"/>
            <consortium name="The Broad Institute Genome Sequencing Center for Infectious Disease"/>
            <person name="Wu L."/>
            <person name="Ma J."/>
        </authorList>
    </citation>
    <scope>NUCLEOTIDE SEQUENCE [LARGE SCALE GENOMIC DNA]</scope>
    <source>
        <strain evidence="10 11">JCM 13595</strain>
    </source>
</reference>
<dbReference type="Gene3D" id="3.90.230.10">
    <property type="entry name" value="Creatinase/methionine aminopeptidase superfamily"/>
    <property type="match status" value="1"/>
</dbReference>
<dbReference type="PANTHER" id="PTHR43330:SF16">
    <property type="entry name" value="METHIONINE AMINOPEPTIDASE 2"/>
    <property type="match status" value="1"/>
</dbReference>
<evidence type="ECO:0000256" key="8">
    <source>
        <dbReference type="SAM" id="MobiDB-lite"/>
    </source>
</evidence>
<dbReference type="InterPro" id="IPR036005">
    <property type="entry name" value="Creatinase/aminopeptidase-like"/>
</dbReference>
<dbReference type="SUPFAM" id="SSF55920">
    <property type="entry name" value="Creatinase/aminopeptidase"/>
    <property type="match status" value="1"/>
</dbReference>
<feature type="binding site" evidence="6">
    <location>
        <position position="167"/>
    </location>
    <ligand>
        <name>a divalent metal cation</name>
        <dbReference type="ChEBI" id="CHEBI:60240"/>
        <label>1</label>
    </ligand>
</feature>
<evidence type="ECO:0000256" key="4">
    <source>
        <dbReference type="ARBA" id="ARBA00022723"/>
    </source>
</evidence>
<dbReference type="PANTHER" id="PTHR43330">
    <property type="entry name" value="METHIONINE AMINOPEPTIDASE"/>
    <property type="match status" value="1"/>
</dbReference>
<feature type="binding site" evidence="6">
    <location>
        <position position="306"/>
    </location>
    <ligand>
        <name>a divalent metal cation</name>
        <dbReference type="ChEBI" id="CHEBI:60240"/>
        <label>1</label>
    </ligand>
</feature>
<evidence type="ECO:0000256" key="5">
    <source>
        <dbReference type="ARBA" id="ARBA00022801"/>
    </source>
</evidence>
<keyword evidence="4 6" id="KW-0479">Metal-binding</keyword>
<keyword evidence="5 6" id="KW-0378">Hydrolase</keyword>
<evidence type="ECO:0000313" key="11">
    <source>
        <dbReference type="Proteomes" id="UP001501461"/>
    </source>
</evidence>
<dbReference type="InterPro" id="IPR000994">
    <property type="entry name" value="Pept_M24"/>
</dbReference>
<dbReference type="NCBIfam" id="TIGR00500">
    <property type="entry name" value="met_pdase_I"/>
    <property type="match status" value="1"/>
</dbReference>
<dbReference type="HAMAP" id="MF_01974">
    <property type="entry name" value="MetAP_1"/>
    <property type="match status" value="1"/>
</dbReference>
<proteinExistence type="inferred from homology"/>
<evidence type="ECO:0000259" key="9">
    <source>
        <dbReference type="Pfam" id="PF00557"/>
    </source>
</evidence>
<name>A0ABN2ULT4_9MICC</name>
<evidence type="ECO:0000256" key="7">
    <source>
        <dbReference type="RuleBase" id="RU003653"/>
    </source>
</evidence>
<feature type="binding site" evidence="6">
    <location>
        <position position="275"/>
    </location>
    <ligand>
        <name>a divalent metal cation</name>
        <dbReference type="ChEBI" id="CHEBI:60240"/>
        <label>2</label>
        <note>catalytic</note>
    </ligand>
</feature>
<organism evidence="10 11">
    <name type="scientific">Yaniella flava</name>
    <dbReference type="NCBI Taxonomy" id="287930"/>
    <lineage>
        <taxon>Bacteria</taxon>
        <taxon>Bacillati</taxon>
        <taxon>Actinomycetota</taxon>
        <taxon>Actinomycetes</taxon>
        <taxon>Micrococcales</taxon>
        <taxon>Micrococcaceae</taxon>
        <taxon>Yaniella</taxon>
    </lineage>
</organism>
<dbReference type="EMBL" id="BAAAMN010000026">
    <property type="protein sequence ID" value="GAA2035896.1"/>
    <property type="molecule type" value="Genomic_DNA"/>
</dbReference>
<protein>
    <recommendedName>
        <fullName evidence="6 7">Methionine aminopeptidase</fullName>
        <shortName evidence="6">MAP</shortName>
        <shortName evidence="6">MetAP</shortName>
        <ecNumber evidence="6 7">3.4.11.18</ecNumber>
    </recommendedName>
    <alternativeName>
        <fullName evidence="6">Peptidase M</fullName>
    </alternativeName>
</protein>
<dbReference type="Proteomes" id="UP001501461">
    <property type="component" value="Unassembled WGS sequence"/>
</dbReference>
<dbReference type="InterPro" id="IPR001714">
    <property type="entry name" value="Pept_M24_MAP"/>
</dbReference>
<feature type="region of interest" description="Disordered" evidence="8">
    <location>
        <begin position="1"/>
        <end position="60"/>
    </location>
</feature>
<keyword evidence="2 6" id="KW-0031">Aminopeptidase</keyword>
<feature type="binding site" evidence="6">
    <location>
        <position position="178"/>
    </location>
    <ligand>
        <name>a divalent metal cation</name>
        <dbReference type="ChEBI" id="CHEBI:60240"/>
        <label>1</label>
    </ligand>
</feature>
<dbReference type="GO" id="GO:0004177">
    <property type="term" value="F:aminopeptidase activity"/>
    <property type="evidence" value="ECO:0007669"/>
    <property type="project" value="UniProtKB-KW"/>
</dbReference>
<accession>A0ABN2ULT4</accession>
<comment type="catalytic activity">
    <reaction evidence="6 7">
        <text>Release of N-terminal amino acids, preferentially methionine, from peptides and arylamides.</text>
        <dbReference type="EC" id="3.4.11.18"/>
    </reaction>
</comment>
<feature type="binding site" evidence="6">
    <location>
        <position position="178"/>
    </location>
    <ligand>
        <name>a divalent metal cation</name>
        <dbReference type="ChEBI" id="CHEBI:60240"/>
        <label>2</label>
        <note>catalytic</note>
    </ligand>
</feature>
<keyword evidence="3 6" id="KW-0645">Protease</keyword>
<feature type="binding site" evidence="6">
    <location>
        <position position="248"/>
    </location>
    <ligand>
        <name>substrate</name>
    </ligand>
</feature>
<comment type="cofactor">
    <cofactor evidence="6">
        <name>Co(2+)</name>
        <dbReference type="ChEBI" id="CHEBI:48828"/>
    </cofactor>
    <cofactor evidence="6">
        <name>Zn(2+)</name>
        <dbReference type="ChEBI" id="CHEBI:29105"/>
    </cofactor>
    <cofactor evidence="6">
        <name>Mn(2+)</name>
        <dbReference type="ChEBI" id="CHEBI:29035"/>
    </cofactor>
    <cofactor evidence="6">
        <name>Fe(2+)</name>
        <dbReference type="ChEBI" id="CHEBI:29033"/>
    </cofactor>
    <text evidence="6">Binds 2 divalent metal cations per subunit. Has a high-affinity and a low affinity metal-binding site. The true nature of the physiological cofactor is under debate. The enzyme is active with cobalt, zinc, manganese or divalent iron ions. Most likely, methionine aminopeptidases function as mononuclear Fe(2+)-metalloproteases under physiological conditions, and the catalytically relevant metal-binding site has been assigned to the histidine-containing high-affinity site.</text>
</comment>
<evidence type="ECO:0000256" key="6">
    <source>
        <dbReference type="HAMAP-Rule" id="MF_01974"/>
    </source>
</evidence>
<comment type="function">
    <text evidence="1 6">Removes the N-terminal methionine from nascent proteins. The N-terminal methionine is often cleaved when the second residue in the primary sequence is small and uncharged (Met-Ala-, Cys, Gly, Pro, Ser, Thr, or Val). Requires deformylation of the N(alpha)-formylated initiator methionine before it can be hydrolyzed.</text>
</comment>
<dbReference type="EC" id="3.4.11.18" evidence="6 7"/>
<evidence type="ECO:0000256" key="1">
    <source>
        <dbReference type="ARBA" id="ARBA00002521"/>
    </source>
</evidence>
<evidence type="ECO:0000256" key="3">
    <source>
        <dbReference type="ARBA" id="ARBA00022670"/>
    </source>
</evidence>
<comment type="similarity">
    <text evidence="6">Belongs to the peptidase M24A family. Methionine aminopeptidase type 1 subfamily.</text>
</comment>
<gene>
    <name evidence="10" type="primary">map_2</name>
    <name evidence="6" type="synonym">map</name>
    <name evidence="10" type="ORF">GCM10009720_15570</name>
</gene>
<feature type="binding site" evidence="6">
    <location>
        <position position="306"/>
    </location>
    <ligand>
        <name>a divalent metal cation</name>
        <dbReference type="ChEBI" id="CHEBI:60240"/>
        <label>2</label>
        <note>catalytic</note>
    </ligand>
</feature>
<evidence type="ECO:0000256" key="2">
    <source>
        <dbReference type="ARBA" id="ARBA00022438"/>
    </source>
</evidence>
<keyword evidence="11" id="KW-1185">Reference proteome</keyword>
<feature type="binding site" evidence="6">
    <location>
        <position position="241"/>
    </location>
    <ligand>
        <name>a divalent metal cation</name>
        <dbReference type="ChEBI" id="CHEBI:60240"/>
        <label>2</label>
        <note>catalytic</note>
    </ligand>
</feature>
<dbReference type="PROSITE" id="PS00680">
    <property type="entry name" value="MAP_1"/>
    <property type="match status" value="1"/>
</dbReference>
<dbReference type="CDD" id="cd01086">
    <property type="entry name" value="MetAP1"/>
    <property type="match status" value="1"/>
</dbReference>
<sequence length="323" mass="35538">MTFTPPNLDTREPVIPGSAHSHNLPIDSPPRPETGSKAPKGRLTPGYIAPQLPAPTHIERPDYVGKKDAVEGLHGDVYDADGIGLIRAAGRLAAQAMNTVEQYIQPGITTAELDRIGYEFIVSHDAWPSTLGYKEFPKSMTTSLNEVICHGIPDDTMLEDGDIINIDITVYKDGHHGDHNKTFLVGTVDEESRLLVERTEKALERAIKAVKPGREINVIGRVIETYAKRFGYGVVEDFVGHGVGKEFHSGLVIPHYDTAPRHNEVMVPGMVFTIEPMLTLGAIAWDMWDDGWTVTTKDKQRSAQFEHTIVVTNDGAEILTVAE</sequence>
<dbReference type="Pfam" id="PF00557">
    <property type="entry name" value="Peptidase_M24"/>
    <property type="match status" value="1"/>
</dbReference>
<feature type="domain" description="Peptidase M24" evidence="9">
    <location>
        <begin position="85"/>
        <end position="313"/>
    </location>
</feature>
<dbReference type="RefSeq" id="WP_343957251.1">
    <property type="nucleotide sequence ID" value="NZ_BAAAMN010000026.1"/>
</dbReference>
<evidence type="ECO:0000313" key="10">
    <source>
        <dbReference type="EMBL" id="GAA2035896.1"/>
    </source>
</evidence>
<dbReference type="InterPro" id="IPR002467">
    <property type="entry name" value="Pept_M24A_MAP1"/>
</dbReference>